<dbReference type="InterPro" id="IPR037185">
    <property type="entry name" value="EmrE-like"/>
</dbReference>
<keyword evidence="3 5" id="KW-1133">Transmembrane helix</keyword>
<feature type="domain" description="EamA" evidence="6">
    <location>
        <begin position="1"/>
        <end position="127"/>
    </location>
</feature>
<feature type="domain" description="EamA" evidence="6">
    <location>
        <begin position="142"/>
        <end position="270"/>
    </location>
</feature>
<comment type="caution">
    <text evidence="7">The sequence shown here is derived from an EMBL/GenBank/DDBJ whole genome shotgun (WGS) entry which is preliminary data.</text>
</comment>
<evidence type="ECO:0000256" key="3">
    <source>
        <dbReference type="ARBA" id="ARBA00022989"/>
    </source>
</evidence>
<dbReference type="STRING" id="207954.MED92_05828"/>
<evidence type="ECO:0000256" key="2">
    <source>
        <dbReference type="ARBA" id="ARBA00022692"/>
    </source>
</evidence>
<name>A0A2G6JP63_NEPCE</name>
<proteinExistence type="predicted"/>
<dbReference type="EMBL" id="PDSH01000012">
    <property type="protein sequence ID" value="PIE25214.1"/>
    <property type="molecule type" value="Genomic_DNA"/>
</dbReference>
<sequence>MLLSALGFALMAVCVKSVSGYGIPVLEIVAARAAVSLLLSYLDVKRKRISVWGAHKRLLLARGIVGALALVCVYYSVTTLTLADATVLQYTYPAFTAVLALVFLGEQIKRATIFCIVLSFAGVVVIVRPWVAEVETVMPSLSLLAALAGALGSAGAYVLVRKLSQLEDSSVIIFYFPLVALPASLLLLGGDFVLPGIEALLLLLMVGVFTQVGQIGLTKAMASETAGTVSAYAYVQVIFSVILGMIFFNEIPTLWTLLGGCLIIAGALVNALWRR</sequence>
<organism evidence="7 8">
    <name type="scientific">Neptuniibacter caesariensis</name>
    <dbReference type="NCBI Taxonomy" id="207954"/>
    <lineage>
        <taxon>Bacteria</taxon>
        <taxon>Pseudomonadati</taxon>
        <taxon>Pseudomonadota</taxon>
        <taxon>Gammaproteobacteria</taxon>
        <taxon>Oceanospirillales</taxon>
        <taxon>Oceanospirillaceae</taxon>
        <taxon>Neptuniibacter</taxon>
    </lineage>
</organism>
<evidence type="ECO:0000256" key="4">
    <source>
        <dbReference type="ARBA" id="ARBA00023136"/>
    </source>
</evidence>
<feature type="transmembrane region" description="Helical" evidence="5">
    <location>
        <begin position="63"/>
        <end position="81"/>
    </location>
</feature>
<dbReference type="PANTHER" id="PTHR22911">
    <property type="entry name" value="ACYL-MALONYL CONDENSING ENZYME-RELATED"/>
    <property type="match status" value="1"/>
</dbReference>
<feature type="transmembrane region" description="Helical" evidence="5">
    <location>
        <begin position="254"/>
        <end position="273"/>
    </location>
</feature>
<dbReference type="PANTHER" id="PTHR22911:SF6">
    <property type="entry name" value="SOLUTE CARRIER FAMILY 35 MEMBER G1"/>
    <property type="match status" value="1"/>
</dbReference>
<feature type="transmembrane region" description="Helical" evidence="5">
    <location>
        <begin position="199"/>
        <end position="217"/>
    </location>
</feature>
<dbReference type="SUPFAM" id="SSF103481">
    <property type="entry name" value="Multidrug resistance efflux transporter EmrE"/>
    <property type="match status" value="2"/>
</dbReference>
<feature type="transmembrane region" description="Helical" evidence="5">
    <location>
        <begin position="24"/>
        <end position="42"/>
    </location>
</feature>
<protein>
    <submittedName>
        <fullName evidence="7">EamA family transporter</fullName>
    </submittedName>
</protein>
<evidence type="ECO:0000256" key="5">
    <source>
        <dbReference type="SAM" id="Phobius"/>
    </source>
</evidence>
<dbReference type="GO" id="GO:0016020">
    <property type="term" value="C:membrane"/>
    <property type="evidence" value="ECO:0007669"/>
    <property type="project" value="UniProtKB-SubCell"/>
</dbReference>
<feature type="transmembrane region" description="Helical" evidence="5">
    <location>
        <begin position="137"/>
        <end position="160"/>
    </location>
</feature>
<keyword evidence="2 5" id="KW-0812">Transmembrane</keyword>
<gene>
    <name evidence="7" type="ORF">CSA60_01225</name>
</gene>
<dbReference type="InterPro" id="IPR000620">
    <property type="entry name" value="EamA_dom"/>
</dbReference>
<feature type="transmembrane region" description="Helical" evidence="5">
    <location>
        <begin position="172"/>
        <end position="193"/>
    </location>
</feature>
<dbReference type="AlphaFoldDB" id="A0A2G6JP63"/>
<evidence type="ECO:0000313" key="7">
    <source>
        <dbReference type="EMBL" id="PIE25214.1"/>
    </source>
</evidence>
<feature type="transmembrane region" description="Helical" evidence="5">
    <location>
        <begin position="87"/>
        <end position="104"/>
    </location>
</feature>
<evidence type="ECO:0000259" key="6">
    <source>
        <dbReference type="Pfam" id="PF00892"/>
    </source>
</evidence>
<dbReference type="Pfam" id="PF00892">
    <property type="entry name" value="EamA"/>
    <property type="match status" value="2"/>
</dbReference>
<accession>A0A2G6JP63</accession>
<comment type="subcellular location">
    <subcellularLocation>
        <location evidence="1">Membrane</location>
        <topology evidence="1">Multi-pass membrane protein</topology>
    </subcellularLocation>
</comment>
<dbReference type="Proteomes" id="UP000243469">
    <property type="component" value="Unassembled WGS sequence"/>
</dbReference>
<evidence type="ECO:0000313" key="8">
    <source>
        <dbReference type="Proteomes" id="UP000243469"/>
    </source>
</evidence>
<evidence type="ECO:0000256" key="1">
    <source>
        <dbReference type="ARBA" id="ARBA00004141"/>
    </source>
</evidence>
<keyword evidence="4 5" id="KW-0472">Membrane</keyword>
<reference evidence="7 8" key="1">
    <citation type="submission" date="2017-10" db="EMBL/GenBank/DDBJ databases">
        <title>Novel microbial diversity and functional potential in the marine mammal oral microbiome.</title>
        <authorList>
            <person name="Dudek N.K."/>
            <person name="Sun C.L."/>
            <person name="Burstein D."/>
            <person name="Kantor R.S."/>
            <person name="Aliaga Goltsman D.S."/>
            <person name="Bik E.M."/>
            <person name="Thomas B.C."/>
            <person name="Banfield J.F."/>
            <person name="Relman D.A."/>
        </authorList>
    </citation>
    <scope>NUCLEOTIDE SEQUENCE [LARGE SCALE GENOMIC DNA]</scope>
    <source>
        <strain evidence="7">DOLJORAL78_47_21</strain>
    </source>
</reference>
<feature type="transmembrane region" description="Helical" evidence="5">
    <location>
        <begin position="111"/>
        <end position="131"/>
    </location>
</feature>
<feature type="transmembrane region" description="Helical" evidence="5">
    <location>
        <begin position="229"/>
        <end position="248"/>
    </location>
</feature>